<sequence length="87" mass="9566">MRAVSECTANKGGPDCSGLCDHDRACKKDGLVVPDVFDHSSQVWSDEIQEVSHAKWKDDDGVCGSVRLPRFPRVPHFGRSADRANLV</sequence>
<accession>A0A9Q8SDZ7</accession>
<dbReference type="AlphaFoldDB" id="A0A9Q8SDZ7"/>
<proteinExistence type="predicted"/>
<gene>
    <name evidence="1" type="ORF">CLUP02_01952</name>
</gene>
<dbReference type="EMBL" id="CP019471">
    <property type="protein sequence ID" value="UQC75298.1"/>
    <property type="molecule type" value="Genomic_DNA"/>
</dbReference>
<dbReference type="Proteomes" id="UP000830671">
    <property type="component" value="Chromosome 1"/>
</dbReference>
<organism evidence="1 2">
    <name type="scientific">Colletotrichum lupini</name>
    <dbReference type="NCBI Taxonomy" id="145971"/>
    <lineage>
        <taxon>Eukaryota</taxon>
        <taxon>Fungi</taxon>
        <taxon>Dikarya</taxon>
        <taxon>Ascomycota</taxon>
        <taxon>Pezizomycotina</taxon>
        <taxon>Sordariomycetes</taxon>
        <taxon>Hypocreomycetidae</taxon>
        <taxon>Glomerellales</taxon>
        <taxon>Glomerellaceae</taxon>
        <taxon>Colletotrichum</taxon>
        <taxon>Colletotrichum acutatum species complex</taxon>
    </lineage>
</organism>
<evidence type="ECO:0000313" key="2">
    <source>
        <dbReference type="Proteomes" id="UP000830671"/>
    </source>
</evidence>
<dbReference type="KEGG" id="clup:CLUP02_01952"/>
<evidence type="ECO:0000313" key="1">
    <source>
        <dbReference type="EMBL" id="UQC75298.1"/>
    </source>
</evidence>
<protein>
    <submittedName>
        <fullName evidence="1">Uncharacterized protein</fullName>
    </submittedName>
</protein>
<dbReference type="GeneID" id="73335997"/>
<name>A0A9Q8SDZ7_9PEZI</name>
<keyword evidence="2" id="KW-1185">Reference proteome</keyword>
<dbReference type="RefSeq" id="XP_049136944.1">
    <property type="nucleotide sequence ID" value="XM_049280987.1"/>
</dbReference>
<reference evidence="1" key="1">
    <citation type="journal article" date="2021" name="Mol. Plant Microbe Interact.">
        <title>Complete Genome Sequence of the Plant-Pathogenic Fungus Colletotrichum lupini.</title>
        <authorList>
            <person name="Baroncelli R."/>
            <person name="Pensec F."/>
            <person name="Da Lio D."/>
            <person name="Boufleur T."/>
            <person name="Vicente I."/>
            <person name="Sarrocco S."/>
            <person name="Picot A."/>
            <person name="Baraldi E."/>
            <person name="Sukno S."/>
            <person name="Thon M."/>
            <person name="Le Floch G."/>
        </authorList>
    </citation>
    <scope>NUCLEOTIDE SEQUENCE</scope>
    <source>
        <strain evidence="1">IMI 504893</strain>
    </source>
</reference>